<organism evidence="2 3">
    <name type="scientific">Priestia filamentosa</name>
    <dbReference type="NCBI Taxonomy" id="1402861"/>
    <lineage>
        <taxon>Bacteria</taxon>
        <taxon>Bacillati</taxon>
        <taxon>Bacillota</taxon>
        <taxon>Bacilli</taxon>
        <taxon>Bacillales</taxon>
        <taxon>Bacillaceae</taxon>
        <taxon>Priestia</taxon>
    </lineage>
</organism>
<proteinExistence type="predicted"/>
<dbReference type="InterPro" id="IPR051908">
    <property type="entry name" value="Ribosomal_N-acetyltransferase"/>
</dbReference>
<dbReference type="PANTHER" id="PTHR43441:SF2">
    <property type="entry name" value="FAMILY ACETYLTRANSFERASE, PUTATIVE (AFU_ORTHOLOGUE AFUA_7G00850)-RELATED"/>
    <property type="match status" value="1"/>
</dbReference>
<dbReference type="AlphaFoldDB" id="A0A0H4KQ80"/>
<sequence length="230" mass="27297">MQINLFGQKIGEPVEGYQHPLVPTRNTIGGKYCTLEKVSMKHFDDLYKNVYGPNSEDKQWTYLPTEKFTSEKEFEIFLSKLIKSEDPFYYAIVDNDTDEALGCFSLMRINIENSSVEVGYVIYSERLKKTRISTEAQFLLARYVFEELHYRRYEWKCDSLNVPSRKAALRLGFQYEGTFRQALVYKKRNRDTSWFSIIDKEWPNLKNRFEKWLLESNFDEYGNQISKLGN</sequence>
<keyword evidence="3" id="KW-1185">Reference proteome</keyword>
<dbReference type="Proteomes" id="UP000036202">
    <property type="component" value="Chromosome"/>
</dbReference>
<dbReference type="OrthoDB" id="9795199at2"/>
<gene>
    <name evidence="2" type="ORF">BEH_13730</name>
</gene>
<feature type="domain" description="N-acetyltransferase" evidence="1">
    <location>
        <begin position="30"/>
        <end position="191"/>
    </location>
</feature>
<keyword evidence="2" id="KW-0808">Transferase</keyword>
<accession>A0A0H4KQ80</accession>
<reference evidence="2 3" key="1">
    <citation type="journal article" date="2015" name="PLoS ONE">
        <title>Genome Sequence of Bacillus endophyticus and Analysis of Its Companion Mechanism in the Ketogulonigenium vulgare-Bacillus Strain Consortium.</title>
        <authorList>
            <person name="Jia N."/>
            <person name="Du J."/>
            <person name="Ding M.Z."/>
            <person name="Gao F."/>
            <person name="Yuan Y.J."/>
        </authorList>
    </citation>
    <scope>NUCLEOTIDE SEQUENCE [LARGE SCALE GENOMIC DNA]</scope>
    <source>
        <strain evidence="2 3">Hbe603</strain>
    </source>
</reference>
<dbReference type="RefSeq" id="WP_040061428.1">
    <property type="nucleotide sequence ID" value="NZ_CP011974.1"/>
</dbReference>
<evidence type="ECO:0000313" key="2">
    <source>
        <dbReference type="EMBL" id="AKO95096.1"/>
    </source>
</evidence>
<dbReference type="Gene3D" id="3.40.630.30">
    <property type="match status" value="1"/>
</dbReference>
<evidence type="ECO:0000259" key="1">
    <source>
        <dbReference type="PROSITE" id="PS51186"/>
    </source>
</evidence>
<dbReference type="GO" id="GO:0008999">
    <property type="term" value="F:protein-N-terminal-alanine acetyltransferase activity"/>
    <property type="evidence" value="ECO:0007669"/>
    <property type="project" value="TreeGrafter"/>
</dbReference>
<dbReference type="Pfam" id="PF13302">
    <property type="entry name" value="Acetyltransf_3"/>
    <property type="match status" value="1"/>
</dbReference>
<dbReference type="PROSITE" id="PS51186">
    <property type="entry name" value="GNAT"/>
    <property type="match status" value="1"/>
</dbReference>
<dbReference type="PANTHER" id="PTHR43441">
    <property type="entry name" value="RIBOSOMAL-PROTEIN-SERINE ACETYLTRANSFERASE"/>
    <property type="match status" value="1"/>
</dbReference>
<dbReference type="PATRIC" id="fig|135735.6.peg.2904"/>
<evidence type="ECO:0000313" key="3">
    <source>
        <dbReference type="Proteomes" id="UP000036202"/>
    </source>
</evidence>
<dbReference type="SUPFAM" id="SSF55729">
    <property type="entry name" value="Acyl-CoA N-acyltransferases (Nat)"/>
    <property type="match status" value="1"/>
</dbReference>
<dbReference type="GO" id="GO:1990189">
    <property type="term" value="F:protein N-terminal-serine acetyltransferase activity"/>
    <property type="evidence" value="ECO:0007669"/>
    <property type="project" value="TreeGrafter"/>
</dbReference>
<dbReference type="FunFam" id="3.40.630.30:FF:000047">
    <property type="entry name" value="Acetyltransferase, GNAT family"/>
    <property type="match status" value="1"/>
</dbReference>
<dbReference type="InterPro" id="IPR000182">
    <property type="entry name" value="GNAT_dom"/>
</dbReference>
<dbReference type="InterPro" id="IPR016181">
    <property type="entry name" value="Acyl_CoA_acyltransferase"/>
</dbReference>
<dbReference type="EMBL" id="CP011974">
    <property type="protein sequence ID" value="AKO95096.1"/>
    <property type="molecule type" value="Genomic_DNA"/>
</dbReference>
<reference evidence="3" key="2">
    <citation type="submission" date="2015-06" db="EMBL/GenBank/DDBJ databases">
        <title>Genome Sequence of Bacillus endophyticus and Analysis of its Companion Mechanism in the Ketogulonigenium vulgare-Bacillus strain Consortium.</title>
        <authorList>
            <person name="Jia N."/>
            <person name="Du J."/>
            <person name="Ding M.-Z."/>
            <person name="Gao F."/>
            <person name="Yuan Y.-J."/>
        </authorList>
    </citation>
    <scope>NUCLEOTIDE SEQUENCE [LARGE SCALE GENOMIC DNA]</scope>
    <source>
        <strain evidence="3">Hbe603</strain>
    </source>
</reference>
<name>A0A0H4KQ80_9BACI</name>
<protein>
    <submittedName>
        <fullName evidence="2">GNAT family acetyltransferase</fullName>
    </submittedName>
</protein>
<dbReference type="KEGG" id="beo:BEH_13730"/>